<comment type="caution">
    <text evidence="2">The sequence shown here is derived from an EMBL/GenBank/DDBJ whole genome shotgun (WGS) entry which is preliminary data.</text>
</comment>
<evidence type="ECO:0000313" key="2">
    <source>
        <dbReference type="EMBL" id="PNH09531.1"/>
    </source>
</evidence>
<dbReference type="EMBL" id="PGGS01000087">
    <property type="protein sequence ID" value="PNH09531.1"/>
    <property type="molecule type" value="Genomic_DNA"/>
</dbReference>
<dbReference type="GO" id="GO:0000963">
    <property type="term" value="P:mitochondrial RNA processing"/>
    <property type="evidence" value="ECO:0007669"/>
    <property type="project" value="TreeGrafter"/>
</dbReference>
<dbReference type="InterPro" id="IPR013584">
    <property type="entry name" value="RAP"/>
</dbReference>
<proteinExistence type="predicted"/>
<dbReference type="PANTHER" id="PTHR21228:SF40">
    <property type="entry name" value="LD45607P"/>
    <property type="match status" value="1"/>
</dbReference>
<reference evidence="2 3" key="1">
    <citation type="journal article" date="2017" name="Mol. Biol. Evol.">
        <title>The 4-celled Tetrabaena socialis nuclear genome reveals the essential components for genetic control of cell number at the origin of multicellularity in the volvocine lineage.</title>
        <authorList>
            <person name="Featherston J."/>
            <person name="Arakaki Y."/>
            <person name="Hanschen E.R."/>
            <person name="Ferris P.J."/>
            <person name="Michod R.E."/>
            <person name="Olson B.J.S.C."/>
            <person name="Nozaki H."/>
            <person name="Durand P.M."/>
        </authorList>
    </citation>
    <scope>NUCLEOTIDE SEQUENCE [LARGE SCALE GENOMIC DNA]</scope>
    <source>
        <strain evidence="2 3">NIES-571</strain>
    </source>
</reference>
<dbReference type="Proteomes" id="UP000236333">
    <property type="component" value="Unassembled WGS sequence"/>
</dbReference>
<dbReference type="GO" id="GO:0035770">
    <property type="term" value="C:ribonucleoprotein granule"/>
    <property type="evidence" value="ECO:0007669"/>
    <property type="project" value="TreeGrafter"/>
</dbReference>
<protein>
    <recommendedName>
        <fullName evidence="1">RAP domain-containing protein</fullName>
    </recommendedName>
</protein>
<organism evidence="2 3">
    <name type="scientific">Tetrabaena socialis</name>
    <dbReference type="NCBI Taxonomy" id="47790"/>
    <lineage>
        <taxon>Eukaryota</taxon>
        <taxon>Viridiplantae</taxon>
        <taxon>Chlorophyta</taxon>
        <taxon>core chlorophytes</taxon>
        <taxon>Chlorophyceae</taxon>
        <taxon>CS clade</taxon>
        <taxon>Chlamydomonadales</taxon>
        <taxon>Tetrabaenaceae</taxon>
        <taxon>Tetrabaena</taxon>
    </lineage>
</organism>
<dbReference type="GO" id="GO:0009507">
    <property type="term" value="C:chloroplast"/>
    <property type="evidence" value="ECO:0007669"/>
    <property type="project" value="GOC"/>
</dbReference>
<dbReference type="GO" id="GO:0044528">
    <property type="term" value="P:regulation of mitochondrial mRNA stability"/>
    <property type="evidence" value="ECO:0007669"/>
    <property type="project" value="TreeGrafter"/>
</dbReference>
<sequence length="479" mass="51750">MLLGCSKLSYADPALLRPLAAAAGQAAGRMNEQELANSLYALGVLGCVGPAYAPAVEDLVSEVQQRLQRQPGRFKPQGLSNILYALSLLQPACGHYWGAVVELLAAECKRRGFAGFNAQDLSNSAWALEKLGYRSDQGWFTAAVAAAAHPDIMRMFTAQGLSNLWLALARARHRPVAALLEGTIDVSEVLRTHSNGQDCANLLWSLATLGAPYDQRLARLVDVLVKRLWELLPEAGKVNNQNLTSSLWALAVMGPHALSHYRHLVEQLLHEVVRRWIVTEAVAASHGGPFDPEGLTQLWQVQQELAHADGCSGLAGILAAAGGGDSQQPGSLLSAMQRAAAVEGGVADGAMSDLQRQVVSALGRLQRQQQLPAGVPSIASVSEEQQVEGLVGRVDVVVELPGGRRVAVEVDGPWHFLANDPHTRARDGSTQLRDRHLGRYFGAGNVVSVPYWEWGQLGRDKARQERYLLRLLGLKEGER</sequence>
<dbReference type="InterPro" id="IPR050870">
    <property type="entry name" value="FAST_kinase"/>
</dbReference>
<dbReference type="GO" id="GO:0005759">
    <property type="term" value="C:mitochondrial matrix"/>
    <property type="evidence" value="ECO:0007669"/>
    <property type="project" value="TreeGrafter"/>
</dbReference>
<keyword evidence="3" id="KW-1185">Reference proteome</keyword>
<gene>
    <name evidence="2" type="ORF">TSOC_003856</name>
</gene>
<evidence type="ECO:0000259" key="1">
    <source>
        <dbReference type="PROSITE" id="PS51286"/>
    </source>
</evidence>
<dbReference type="Pfam" id="PF08373">
    <property type="entry name" value="RAP"/>
    <property type="match status" value="1"/>
</dbReference>
<dbReference type="SMART" id="SM00952">
    <property type="entry name" value="RAP"/>
    <property type="match status" value="1"/>
</dbReference>
<dbReference type="OrthoDB" id="550635at2759"/>
<feature type="domain" description="RAP" evidence="1">
    <location>
        <begin position="406"/>
        <end position="470"/>
    </location>
</feature>
<dbReference type="AlphaFoldDB" id="A0A2J8AAI9"/>
<dbReference type="PROSITE" id="PS51286">
    <property type="entry name" value="RAP"/>
    <property type="match status" value="1"/>
</dbReference>
<accession>A0A2J8AAI9</accession>
<dbReference type="PANTHER" id="PTHR21228">
    <property type="entry name" value="FAST LEU-RICH DOMAIN-CONTAINING"/>
    <property type="match status" value="1"/>
</dbReference>
<dbReference type="GO" id="GO:0003723">
    <property type="term" value="F:RNA binding"/>
    <property type="evidence" value="ECO:0007669"/>
    <property type="project" value="TreeGrafter"/>
</dbReference>
<dbReference type="GO" id="GO:1901259">
    <property type="term" value="P:chloroplast rRNA processing"/>
    <property type="evidence" value="ECO:0007669"/>
    <property type="project" value="TreeGrafter"/>
</dbReference>
<evidence type="ECO:0000313" key="3">
    <source>
        <dbReference type="Proteomes" id="UP000236333"/>
    </source>
</evidence>
<name>A0A2J8AAI9_9CHLO</name>